<feature type="compositionally biased region" description="Basic and acidic residues" evidence="1">
    <location>
        <begin position="223"/>
        <end position="257"/>
    </location>
</feature>
<evidence type="ECO:0000313" key="3">
    <source>
        <dbReference type="Proteomes" id="UP000000724"/>
    </source>
</evidence>
<protein>
    <submittedName>
        <fullName evidence="2">Pc13g01160 protein</fullName>
    </submittedName>
</protein>
<sequence>MKRVVRKIVKILSSRRFHVTYHLLCRWQTGLEFFLYQLCKTTAPGLIDDCHWSCAEAAELTRLSEKVTEFFCFHHKPIFKDCGISEQERESFCSDLQEIRQIRHCAVHRVDINAATINKYAKCALHVLGTIKRLGGQGFRKDHGEAVCPVPFPSHYNNRSPRHELQLDRFVNSFWETERHLILQASSHISPSQHEEQNPGHNSKKAEGARLREAQQDDAQPTKAKEAEHSQKHHDDAQPTKAKKAEHSQKQQDDAQLKKAKKAEHSQQQQDDAQLKKAKKTEHSQKQQDDAQLKKAKKAEHSQQQQDDAQPTKAKEAEHSQKHHDDAQPTKAKKAEHSQQQQDDAQLKKAKKAEHSQKQQDDAQLKKAKKAEHNQQQQDDAQLKKAKKAEHSQKQQGDARPKKYMRTVNIQKICASSNMCKGKSTICTHTT</sequence>
<dbReference type="VEuPathDB" id="FungiDB:PCH_Pc13g01160"/>
<dbReference type="Proteomes" id="UP000000724">
    <property type="component" value="Contig Pc00c13"/>
</dbReference>
<dbReference type="OrthoDB" id="4354339at2759"/>
<evidence type="ECO:0000256" key="1">
    <source>
        <dbReference type="SAM" id="MobiDB-lite"/>
    </source>
</evidence>
<name>B6H1M4_PENRW</name>
<proteinExistence type="predicted"/>
<dbReference type="EMBL" id="AM920428">
    <property type="protein sequence ID" value="CAP91185.1"/>
    <property type="molecule type" value="Genomic_DNA"/>
</dbReference>
<accession>B6H1M4</accession>
<feature type="compositionally biased region" description="Basic and acidic residues" evidence="1">
    <location>
        <begin position="389"/>
        <end position="401"/>
    </location>
</feature>
<dbReference type="BioCyc" id="PCHR:PC13G01160-MONOMER"/>
<dbReference type="HOGENOM" id="CLU_636314_0_0_1"/>
<reference evidence="2 3" key="1">
    <citation type="journal article" date="2008" name="Nat. Biotechnol.">
        <title>Genome sequencing and analysis of the filamentous fungus Penicillium chrysogenum.</title>
        <authorList>
            <person name="van den Berg M.A."/>
            <person name="Albang R."/>
            <person name="Albermann K."/>
            <person name="Badger J.H."/>
            <person name="Daran J.-M."/>
            <person name="Driessen A.J.M."/>
            <person name="Garcia-Estrada C."/>
            <person name="Fedorova N.D."/>
            <person name="Harris D.M."/>
            <person name="Heijne W.H.M."/>
            <person name="Joardar V.S."/>
            <person name="Kiel J.A.K.W."/>
            <person name="Kovalchuk A."/>
            <person name="Martin J.F."/>
            <person name="Nierman W.C."/>
            <person name="Nijland J.G."/>
            <person name="Pronk J.T."/>
            <person name="Roubos J.A."/>
            <person name="van der Klei I.J."/>
            <person name="van Peij N.N.M.E."/>
            <person name="Veenhuis M."/>
            <person name="von Doehren H."/>
            <person name="Wagner C."/>
            <person name="Wortman J.R."/>
            <person name="Bovenberg R.A.L."/>
        </authorList>
    </citation>
    <scope>NUCLEOTIDE SEQUENCE [LARGE SCALE GENOMIC DNA]</scope>
    <source>
        <strain evidence="3">ATCC 28089 / DSM 1075 / NRRL 1951 / Wisconsin 54-1255</strain>
    </source>
</reference>
<gene>
    <name evidence="2" type="ORF">Pc13g01160</name>
    <name evidence="2" type="ORF">PCH_Pc13g01160</name>
</gene>
<dbReference type="AlphaFoldDB" id="B6H1M4"/>
<feature type="compositionally biased region" description="Basic and acidic residues" evidence="1">
    <location>
        <begin position="193"/>
        <end position="215"/>
    </location>
</feature>
<feature type="compositionally biased region" description="Basic and acidic residues" evidence="1">
    <location>
        <begin position="313"/>
        <end position="337"/>
    </location>
</feature>
<feature type="compositionally biased region" description="Basic and acidic residues" evidence="1">
    <location>
        <begin position="281"/>
        <end position="293"/>
    </location>
</feature>
<dbReference type="eggNOG" id="KOG1181">
    <property type="taxonomic scope" value="Eukaryota"/>
</dbReference>
<organism evidence="2 3">
    <name type="scientific">Penicillium rubens (strain ATCC 28089 / DSM 1075 / NRRL 1951 / Wisconsin 54-1255)</name>
    <name type="common">Penicillium chrysogenum</name>
    <dbReference type="NCBI Taxonomy" id="500485"/>
    <lineage>
        <taxon>Eukaryota</taxon>
        <taxon>Fungi</taxon>
        <taxon>Dikarya</taxon>
        <taxon>Ascomycota</taxon>
        <taxon>Pezizomycotina</taxon>
        <taxon>Eurotiomycetes</taxon>
        <taxon>Eurotiomycetidae</taxon>
        <taxon>Eurotiales</taxon>
        <taxon>Aspergillaceae</taxon>
        <taxon>Penicillium</taxon>
        <taxon>Penicillium chrysogenum species complex</taxon>
    </lineage>
</organism>
<feature type="compositionally biased region" description="Basic and acidic residues" evidence="1">
    <location>
        <begin position="353"/>
        <end position="365"/>
    </location>
</feature>
<keyword evidence="3" id="KW-1185">Reference proteome</keyword>
<feature type="region of interest" description="Disordered" evidence="1">
    <location>
        <begin position="187"/>
        <end position="404"/>
    </location>
</feature>
<evidence type="ECO:0000313" key="2">
    <source>
        <dbReference type="EMBL" id="CAP91185.1"/>
    </source>
</evidence>